<dbReference type="PANTHER" id="PTHR46865:SF2">
    <property type="entry name" value="MONOOXYGENASE"/>
    <property type="match status" value="1"/>
</dbReference>
<keyword evidence="2" id="KW-1185">Reference proteome</keyword>
<evidence type="ECO:0000313" key="1">
    <source>
        <dbReference type="EMBL" id="KXJ93535.1"/>
    </source>
</evidence>
<accession>A0A136J8P5</accession>
<dbReference type="SUPFAM" id="SSF51905">
    <property type="entry name" value="FAD/NAD(P)-binding domain"/>
    <property type="match status" value="1"/>
</dbReference>
<dbReference type="Proteomes" id="UP000070501">
    <property type="component" value="Unassembled WGS sequence"/>
</dbReference>
<protein>
    <recommendedName>
        <fullName evidence="3">FAD-binding domain-containing protein</fullName>
    </recommendedName>
</protein>
<proteinExistence type="predicted"/>
<feature type="non-terminal residue" evidence="1">
    <location>
        <position position="171"/>
    </location>
</feature>
<dbReference type="AlphaFoldDB" id="A0A136J8P5"/>
<organism evidence="1 2">
    <name type="scientific">Microdochium bolleyi</name>
    <dbReference type="NCBI Taxonomy" id="196109"/>
    <lineage>
        <taxon>Eukaryota</taxon>
        <taxon>Fungi</taxon>
        <taxon>Dikarya</taxon>
        <taxon>Ascomycota</taxon>
        <taxon>Pezizomycotina</taxon>
        <taxon>Sordariomycetes</taxon>
        <taxon>Xylariomycetidae</taxon>
        <taxon>Xylariales</taxon>
        <taxon>Microdochiaceae</taxon>
        <taxon>Microdochium</taxon>
    </lineage>
</organism>
<dbReference type="InParanoid" id="A0A136J8P5"/>
<dbReference type="Gene3D" id="3.50.50.60">
    <property type="entry name" value="FAD/NAD(P)-binding domain"/>
    <property type="match status" value="1"/>
</dbReference>
<dbReference type="PANTHER" id="PTHR46865">
    <property type="entry name" value="OXIDOREDUCTASE-RELATED"/>
    <property type="match status" value="1"/>
</dbReference>
<evidence type="ECO:0008006" key="3">
    <source>
        <dbReference type="Google" id="ProtNLM"/>
    </source>
</evidence>
<evidence type="ECO:0000313" key="2">
    <source>
        <dbReference type="Proteomes" id="UP000070501"/>
    </source>
</evidence>
<name>A0A136J8P5_9PEZI</name>
<dbReference type="EMBL" id="KQ964248">
    <property type="protein sequence ID" value="KXJ93535.1"/>
    <property type="molecule type" value="Genomic_DNA"/>
</dbReference>
<dbReference type="InterPro" id="IPR051704">
    <property type="entry name" value="FAD_aromatic-hydroxylase"/>
</dbReference>
<gene>
    <name evidence="1" type="ORF">Micbo1qcDRAFT_161546</name>
</gene>
<dbReference type="InterPro" id="IPR036188">
    <property type="entry name" value="FAD/NAD-bd_sf"/>
</dbReference>
<dbReference type="OrthoDB" id="655030at2759"/>
<dbReference type="STRING" id="196109.A0A136J8P5"/>
<sequence length="171" mass="19115">MRGDLVDVLYQATKELENVRYVFGCTIEKLVDNEGTSGGPIQVHLSDGTSAEYDLVVGADGVTSRTRRLMLSGGDGEGLYDDSEFRQPDGPMIAFFTIPAKEGDSRDFTMCRSTKGRMMMTRRDREDVLRVYFMIRGGTSTDDNKLRAQLDAATRGRSLEEKKKAWAAYYA</sequence>
<reference evidence="2" key="1">
    <citation type="submission" date="2016-02" db="EMBL/GenBank/DDBJ databases">
        <title>Draft genome sequence of Microdochium bolleyi, a fungal endophyte of beachgrass.</title>
        <authorList>
            <consortium name="DOE Joint Genome Institute"/>
            <person name="David A.S."/>
            <person name="May G."/>
            <person name="Haridas S."/>
            <person name="Lim J."/>
            <person name="Wang M."/>
            <person name="Labutti K."/>
            <person name="Lipzen A."/>
            <person name="Barry K."/>
            <person name="Grigoriev I.V."/>
        </authorList>
    </citation>
    <scope>NUCLEOTIDE SEQUENCE [LARGE SCALE GENOMIC DNA]</scope>
    <source>
        <strain evidence="2">J235TASD1</strain>
    </source>
</reference>